<proteinExistence type="inferred from homology"/>
<dbReference type="EMBL" id="CP014587">
    <property type="protein sequence ID" value="ANZ77513.1"/>
    <property type="molecule type" value="Genomic_DNA"/>
</dbReference>
<feature type="region of interest" description="Disordered" evidence="3">
    <location>
        <begin position="146"/>
        <end position="171"/>
    </location>
</feature>
<dbReference type="Proteomes" id="UP000094565">
    <property type="component" value="Chromosome 4"/>
</dbReference>
<keyword evidence="2" id="KW-0175">Coiled coil</keyword>
<dbReference type="CDD" id="cd24139">
    <property type="entry name" value="SIP5-like"/>
    <property type="match status" value="1"/>
</dbReference>
<evidence type="ECO:0000256" key="1">
    <source>
        <dbReference type="ARBA" id="ARBA00010402"/>
    </source>
</evidence>
<accession>A0A1B2JHQ0</accession>
<organism evidence="4 5">
    <name type="scientific">Komagataella pastoris</name>
    <name type="common">Yeast</name>
    <name type="synonym">Pichia pastoris</name>
    <dbReference type="NCBI Taxonomy" id="4922"/>
    <lineage>
        <taxon>Eukaryota</taxon>
        <taxon>Fungi</taxon>
        <taxon>Dikarya</taxon>
        <taxon>Ascomycota</taxon>
        <taxon>Saccharomycotina</taxon>
        <taxon>Pichiomycetes</taxon>
        <taxon>Pichiales</taxon>
        <taxon>Pichiaceae</taxon>
        <taxon>Komagataella</taxon>
    </lineage>
</organism>
<evidence type="ECO:0000256" key="3">
    <source>
        <dbReference type="SAM" id="MobiDB-lite"/>
    </source>
</evidence>
<feature type="region of interest" description="Disordered" evidence="3">
    <location>
        <begin position="1"/>
        <end position="58"/>
    </location>
</feature>
<sequence>MGNVPTREEASAGRRASSFSYEHRAMGHRPSHPFVPPSMDGASLRKKMKGKDKDRKEKRRLKEEHTYNLVVRHTENVDGGFLAPYGTYRSNLDYDTNIVRNLIIDRRIAPFYTPLQDFDDDWSDEELLDILRSLPLHAPLTEDSLALEPEDEDDHRLHSSNGSFRRKDNQKFKQTMARKTVEWQQEAQRLQDRDRQITKRSSGAAGNHMALDIPSDDLLLLLYRRASECPICFLYYPQFFNISRCCIQPICTECFVQIKRLDPHPPHDEEGNEQLDTNGEPETLISEPARCPFCASIDFGITYVPPPFRTGINAIPPSEFRSAITTIEELDENAIEDEAPDSSTTTIITESKSTARTKKSYSIDPTVLLDQGRHRRNSLPPNSPSVVTTDTIRADWVGKLASAKSKLARRSATASAIHATSLITEEEHISNNQRRALRAARHNDEIHELEERMIEEALRLSLMENRDEVQRRRASAPESRT</sequence>
<comment type="similarity">
    <text evidence="1">Belongs to the SIP5 family.</text>
</comment>
<keyword evidence="5" id="KW-1185">Reference proteome</keyword>
<name>A0A1B2JHQ0_PICPA</name>
<dbReference type="PANTHER" id="PTHR31315:SF1">
    <property type="entry name" value="PROTEIN SIP5"/>
    <property type="match status" value="1"/>
</dbReference>
<protein>
    <submittedName>
        <fullName evidence="4">BA75_04940T0</fullName>
    </submittedName>
</protein>
<reference evidence="4 5" key="1">
    <citation type="submission" date="2016-02" db="EMBL/GenBank/DDBJ databases">
        <title>Comparative genomic and transcriptomic foundation for Pichia pastoris.</title>
        <authorList>
            <person name="Love K.R."/>
            <person name="Shah K.A."/>
            <person name="Whittaker C.A."/>
            <person name="Wu J."/>
            <person name="Bartlett M.C."/>
            <person name="Ma D."/>
            <person name="Leeson R.L."/>
            <person name="Priest M."/>
            <person name="Young S.K."/>
            <person name="Love J.C."/>
        </authorList>
    </citation>
    <scope>NUCLEOTIDE SEQUENCE [LARGE SCALE GENOMIC DNA]</scope>
    <source>
        <strain evidence="4 5">ATCC 28485</strain>
    </source>
</reference>
<evidence type="ECO:0000313" key="4">
    <source>
        <dbReference type="EMBL" id="ANZ77513.1"/>
    </source>
</evidence>
<evidence type="ECO:0000313" key="5">
    <source>
        <dbReference type="Proteomes" id="UP000094565"/>
    </source>
</evidence>
<feature type="region of interest" description="Disordered" evidence="3">
    <location>
        <begin position="183"/>
        <end position="208"/>
    </location>
</feature>
<feature type="compositionally biased region" description="Basic and acidic residues" evidence="3">
    <location>
        <begin position="1"/>
        <end position="12"/>
    </location>
</feature>
<dbReference type="AlphaFoldDB" id="A0A1B2JHQ0"/>
<gene>
    <name evidence="4" type="primary">SIP5</name>
    <name evidence="4" type="ORF">ATY40_BA7504940</name>
</gene>
<dbReference type="PANTHER" id="PTHR31315">
    <property type="entry name" value="PROTEIN SIP5"/>
    <property type="match status" value="1"/>
</dbReference>
<feature type="coiled-coil region" evidence="2">
    <location>
        <begin position="432"/>
        <end position="466"/>
    </location>
</feature>
<evidence type="ECO:0000256" key="2">
    <source>
        <dbReference type="SAM" id="Coils"/>
    </source>
</evidence>
<dbReference type="GO" id="GO:0005737">
    <property type="term" value="C:cytoplasm"/>
    <property type="evidence" value="ECO:0007669"/>
    <property type="project" value="TreeGrafter"/>
</dbReference>
<dbReference type="OrthoDB" id="21471at2759"/>
<dbReference type="InterPro" id="IPR039301">
    <property type="entry name" value="Sip5/DA2"/>
</dbReference>